<reference evidence="15" key="3">
    <citation type="submission" date="2018-10" db="EMBL/GenBank/DDBJ databases">
        <authorList>
            <person name="Hovde B."/>
            <person name="Zhang X."/>
        </authorList>
    </citation>
    <scope>NUCLEOTIDE SEQUENCE [LARGE SCALE GENOMIC DNA]</scope>
    <source>
        <strain evidence="15">UTEX 25</strain>
    </source>
</reference>
<evidence type="ECO:0000256" key="5">
    <source>
        <dbReference type="ARBA" id="ARBA00022618"/>
    </source>
</evidence>
<accession>A0A1D1ZTV2</accession>
<feature type="domain" description="Kinetochore protein Nuf2 N-terminal" evidence="12">
    <location>
        <begin position="3"/>
        <end position="139"/>
    </location>
</feature>
<evidence type="ECO:0000256" key="1">
    <source>
        <dbReference type="ARBA" id="ARBA00004123"/>
    </source>
</evidence>
<evidence type="ECO:0000256" key="2">
    <source>
        <dbReference type="ARBA" id="ARBA00004584"/>
    </source>
</evidence>
<evidence type="ECO:0000256" key="9">
    <source>
        <dbReference type="ARBA" id="ARBA00023306"/>
    </source>
</evidence>
<dbReference type="EMBL" id="QOKY01000128">
    <property type="protein sequence ID" value="RMZ57177.1"/>
    <property type="molecule type" value="Genomic_DNA"/>
</dbReference>
<dbReference type="Pfam" id="PF03800">
    <property type="entry name" value="Nuf2"/>
    <property type="match status" value="1"/>
</dbReference>
<gene>
    <name evidence="15" type="ORF">APUTEX25_004011</name>
    <name evidence="14" type="ORF">g.30828</name>
</gene>
<dbReference type="GO" id="GO:0051301">
    <property type="term" value="P:cell division"/>
    <property type="evidence" value="ECO:0007669"/>
    <property type="project" value="UniProtKB-KW"/>
</dbReference>
<dbReference type="GO" id="GO:0005634">
    <property type="term" value="C:nucleus"/>
    <property type="evidence" value="ECO:0007669"/>
    <property type="project" value="UniProtKB-SubCell"/>
</dbReference>
<reference evidence="14" key="1">
    <citation type="submission" date="2015-08" db="EMBL/GenBank/DDBJ databases">
        <authorList>
            <person name="Babu N.S."/>
            <person name="Beckwith C.J."/>
            <person name="Beseler K.G."/>
            <person name="Brison A."/>
            <person name="Carone J.V."/>
            <person name="Caskin T.P."/>
            <person name="Diamond M."/>
            <person name="Durham M.E."/>
            <person name="Foxe J.M."/>
            <person name="Go M."/>
            <person name="Henderson B.A."/>
            <person name="Jones I.B."/>
            <person name="McGettigan J.A."/>
            <person name="Micheletti S.J."/>
            <person name="Nasrallah M.E."/>
            <person name="Ortiz D."/>
            <person name="Piller C.R."/>
            <person name="Privatt S.R."/>
            <person name="Schneider S.L."/>
            <person name="Sharp S."/>
            <person name="Smith T.C."/>
            <person name="Stanton J.D."/>
            <person name="Ullery H.E."/>
            <person name="Wilson R.J."/>
            <person name="Serrano M.G."/>
            <person name="Buck G."/>
            <person name="Lee V."/>
            <person name="Wang Y."/>
            <person name="Carvalho R."/>
            <person name="Voegtly L."/>
            <person name="Shi R."/>
            <person name="Duckworth R."/>
            <person name="Johnson A."/>
            <person name="Loviza R."/>
            <person name="Walstead R."/>
            <person name="Shah Z."/>
            <person name="Kiflezghi M."/>
            <person name="Wade K."/>
            <person name="Ball S.L."/>
            <person name="Bradley K.W."/>
            <person name="Asai D.J."/>
            <person name="Bowman C.A."/>
            <person name="Russell D.A."/>
            <person name="Pope W.H."/>
            <person name="Jacobs-Sera D."/>
            <person name="Hendrix R.W."/>
            <person name="Hatfull G.F."/>
        </authorList>
    </citation>
    <scope>NUCLEOTIDE SEQUENCE</scope>
</reference>
<evidence type="ECO:0000256" key="10">
    <source>
        <dbReference type="ARBA" id="ARBA00023328"/>
    </source>
</evidence>
<evidence type="ECO:0000313" key="14">
    <source>
        <dbReference type="EMBL" id="JAT70396.1"/>
    </source>
</evidence>
<feature type="coiled-coil region" evidence="11">
    <location>
        <begin position="147"/>
        <end position="416"/>
    </location>
</feature>
<evidence type="ECO:0000259" key="12">
    <source>
        <dbReference type="Pfam" id="PF03800"/>
    </source>
</evidence>
<dbReference type="PANTHER" id="PTHR48441">
    <property type="match status" value="1"/>
</dbReference>
<evidence type="ECO:0000256" key="6">
    <source>
        <dbReference type="ARBA" id="ARBA00022776"/>
    </source>
</evidence>
<dbReference type="Gene3D" id="1.10.418.60">
    <property type="entry name" value="Ncd80 complex, Nuf2 subunit"/>
    <property type="match status" value="1"/>
</dbReference>
<dbReference type="InterPro" id="IPR041112">
    <property type="entry name" value="Nuf2_DHR10-like"/>
</dbReference>
<keyword evidence="4" id="KW-0158">Chromosome</keyword>
<keyword evidence="5" id="KW-0132">Cell division</keyword>
<evidence type="ECO:0000256" key="11">
    <source>
        <dbReference type="SAM" id="Coils"/>
    </source>
</evidence>
<evidence type="ECO:0000256" key="7">
    <source>
        <dbReference type="ARBA" id="ARBA00023054"/>
    </source>
</evidence>
<dbReference type="GO" id="GO:0031262">
    <property type="term" value="C:Ndc80 complex"/>
    <property type="evidence" value="ECO:0007669"/>
    <property type="project" value="InterPro"/>
</dbReference>
<evidence type="ECO:0000313" key="16">
    <source>
        <dbReference type="Proteomes" id="UP000279271"/>
    </source>
</evidence>
<dbReference type="InterPro" id="IPR005549">
    <property type="entry name" value="Kinetochore_Nuf2_N"/>
</dbReference>
<protein>
    <submittedName>
        <fullName evidence="14">Uncharacterized protein</fullName>
    </submittedName>
</protein>
<dbReference type="Pfam" id="PF18595">
    <property type="entry name" value="Nuf2_DHR10-like"/>
    <property type="match status" value="1"/>
</dbReference>
<evidence type="ECO:0000313" key="15">
    <source>
        <dbReference type="EMBL" id="RMZ57177.1"/>
    </source>
</evidence>
<keyword evidence="10" id="KW-0137">Centromere</keyword>
<reference evidence="16" key="2">
    <citation type="journal article" date="2018" name="Algal Res.">
        <title>Characterization of plant carbon substrate utilization by Auxenochlorella protothecoides.</title>
        <authorList>
            <person name="Vogler B.W."/>
            <person name="Starkenburg S.R."/>
            <person name="Sudasinghe N."/>
            <person name="Schambach J.Y."/>
            <person name="Rollin J.A."/>
            <person name="Pattathil S."/>
            <person name="Barry A.N."/>
        </authorList>
    </citation>
    <scope>NUCLEOTIDE SEQUENCE [LARGE SCALE GENOMIC DNA]</scope>
    <source>
        <strain evidence="16">UTEX 25</strain>
    </source>
</reference>
<evidence type="ECO:0000256" key="3">
    <source>
        <dbReference type="ARBA" id="ARBA00005498"/>
    </source>
</evidence>
<comment type="subcellular location">
    <subcellularLocation>
        <location evidence="2">Chromosome</location>
        <location evidence="2">Centromere</location>
    </subcellularLocation>
    <subcellularLocation>
        <location evidence="1">Nucleus</location>
    </subcellularLocation>
</comment>
<keyword evidence="9" id="KW-0131">Cell cycle</keyword>
<evidence type="ECO:0000256" key="8">
    <source>
        <dbReference type="ARBA" id="ARBA00023242"/>
    </source>
</evidence>
<organism evidence="14">
    <name type="scientific">Auxenochlorella protothecoides</name>
    <name type="common">Green microalga</name>
    <name type="synonym">Chlorella protothecoides</name>
    <dbReference type="NCBI Taxonomy" id="3075"/>
    <lineage>
        <taxon>Eukaryota</taxon>
        <taxon>Viridiplantae</taxon>
        <taxon>Chlorophyta</taxon>
        <taxon>core chlorophytes</taxon>
        <taxon>Trebouxiophyceae</taxon>
        <taxon>Chlorellales</taxon>
        <taxon>Chlorellaceae</taxon>
        <taxon>Auxenochlorella</taxon>
    </lineage>
</organism>
<keyword evidence="7 11" id="KW-0175">Coiled coil</keyword>
<keyword evidence="6" id="KW-0498">Mitosis</keyword>
<evidence type="ECO:0000256" key="4">
    <source>
        <dbReference type="ARBA" id="ARBA00022454"/>
    </source>
</evidence>
<evidence type="ECO:0000259" key="13">
    <source>
        <dbReference type="Pfam" id="PF18595"/>
    </source>
</evidence>
<dbReference type="InterPro" id="IPR038275">
    <property type="entry name" value="Nuf2_N_sf"/>
</dbReference>
<comment type="similarity">
    <text evidence="3">Belongs to the NUF2 family.</text>
</comment>
<feature type="domain" description="Nuf2 DHR10-like" evidence="13">
    <location>
        <begin position="255"/>
        <end position="366"/>
    </location>
</feature>
<dbReference type="Proteomes" id="UP000279271">
    <property type="component" value="Unassembled WGS sequence"/>
</dbReference>
<keyword evidence="8" id="KW-0539">Nucleus</keyword>
<sequence>MSQFSFPLLSEREICHSLGELGMNVGPDHFSKPSYELVQPVYENLVSVLVGVSREELQQPVFAAIGNLEFPELHDESIPALAFITHLGKLLAASGIKDFSLRDLHKPDGQRLRRNLSAIINFAKFREEKLIAYAELQDHFQSLVMARDEAEGANADLHAALDELRRTAAHEQPDVERLTAAAEAVYSENAALNRQQAALSSEVKALKQDANALTDEAAGLRLRLASARGEEELLRGQVVQSPQKAAAALEALAAALERERDAVSEAERRQRDTAARTDAVHRVEKEVSKALALMEGAELEIGRKKEVSREVKRLRAELAAGEHEAAQLSATLDLLKRQTAVVEERVELLKGKCAVRKEAAEGNIEEQLRDKEAYEAENAANAAKLAENEATIRTLRERLREVRQAHEAQRAQVLTQYAGLLEEVRTYHGELTSAMEGRGPGRREVTEHTALLIR</sequence>
<dbReference type="EMBL" id="GDKF01008226">
    <property type="protein sequence ID" value="JAT70396.1"/>
    <property type="molecule type" value="Transcribed_RNA"/>
</dbReference>
<reference evidence="15" key="4">
    <citation type="submission" date="2018-11" db="EMBL/GenBank/DDBJ databases">
        <title>Characterization of plant carbon substrate utilization by Auxenochlorella protothecoides.</title>
        <authorList>
            <person name="Vogler B.W."/>
            <person name="Starkenburg S.R."/>
            <person name="Sudasinghe N."/>
            <person name="Schambach J.Y."/>
            <person name="Rollin J.A."/>
            <person name="Pattathil S."/>
            <person name="Barry A.N."/>
        </authorList>
    </citation>
    <scope>NUCLEOTIDE SEQUENCE [LARGE SCALE GENOMIC DNA]</scope>
    <source>
        <strain evidence="15">UTEX 25</strain>
    </source>
</reference>
<name>A0A1D1ZTV2_AUXPR</name>
<dbReference type="PANTHER" id="PTHR48441:SF1">
    <property type="entry name" value="NT-3"/>
    <property type="match status" value="1"/>
</dbReference>
<proteinExistence type="inferred from homology"/>
<dbReference type="AlphaFoldDB" id="A0A1D1ZTV2"/>